<reference evidence="4 5" key="1">
    <citation type="submission" date="2016-10" db="EMBL/GenBank/DDBJ databases">
        <authorList>
            <person name="de Groot N.N."/>
        </authorList>
    </citation>
    <scope>NUCLEOTIDE SEQUENCE [LARGE SCALE GENOMIC DNA]</scope>
    <source>
        <strain evidence="4 5">KH2T6</strain>
    </source>
</reference>
<dbReference type="GO" id="GO:0016020">
    <property type="term" value="C:membrane"/>
    <property type="evidence" value="ECO:0007669"/>
    <property type="project" value="GOC"/>
</dbReference>
<dbReference type="InterPro" id="IPR004843">
    <property type="entry name" value="Calcineurin-like_PHP"/>
</dbReference>
<dbReference type="PANTHER" id="PTHR31302">
    <property type="entry name" value="TRANSMEMBRANE PROTEIN WITH METALLOPHOSPHOESTERASE DOMAIN-RELATED"/>
    <property type="match status" value="1"/>
</dbReference>
<dbReference type="AlphaFoldDB" id="A0A1H7NV36"/>
<dbReference type="GO" id="GO:0009245">
    <property type="term" value="P:lipid A biosynthetic process"/>
    <property type="evidence" value="ECO:0007669"/>
    <property type="project" value="TreeGrafter"/>
</dbReference>
<evidence type="ECO:0000313" key="5">
    <source>
        <dbReference type="Proteomes" id="UP000186015"/>
    </source>
</evidence>
<keyword evidence="1" id="KW-0479">Metal-binding</keyword>
<sequence>MKWKTALLAAGSMFAGINAFLGNRQLVLDKEVVYSRKLPESFEGLKVMLLADLHHKKFGKDQCFLLDSVKAASPDIIIFAGDLYSKDEKELGGKVKFIKALNEIATVYYAPGNHEMHRPELCDAMFHKLKSMGINALRNEMAVICRGRDRINIYGLQMPLKYFINKDGSYKDLPVPDGNTIARYLGLSDPDHCDLLIGHNPLFFEAYEQWGADIVFSGHVHGGVIRLPIIGGLLSPERRFLPKYTKGLYRLGKAVMAVTAGLGKFRINDPSQIMLLTLTGKKQPTKHMKGHAWEI</sequence>
<dbReference type="EMBL" id="FOAT01000017">
    <property type="protein sequence ID" value="SEL27332.1"/>
    <property type="molecule type" value="Genomic_DNA"/>
</dbReference>
<dbReference type="GO" id="GO:0008758">
    <property type="term" value="F:UDP-2,3-diacylglucosamine hydrolase activity"/>
    <property type="evidence" value="ECO:0007669"/>
    <property type="project" value="TreeGrafter"/>
</dbReference>
<proteinExistence type="predicted"/>
<dbReference type="Proteomes" id="UP000186015">
    <property type="component" value="Unassembled WGS sequence"/>
</dbReference>
<evidence type="ECO:0000259" key="3">
    <source>
        <dbReference type="Pfam" id="PF00149"/>
    </source>
</evidence>
<evidence type="ECO:0000256" key="1">
    <source>
        <dbReference type="ARBA" id="ARBA00022723"/>
    </source>
</evidence>
<name>A0A1H7NV36_RUMAL</name>
<organism evidence="4 5">
    <name type="scientific">Ruminococcus albus</name>
    <dbReference type="NCBI Taxonomy" id="1264"/>
    <lineage>
        <taxon>Bacteria</taxon>
        <taxon>Bacillati</taxon>
        <taxon>Bacillota</taxon>
        <taxon>Clostridia</taxon>
        <taxon>Eubacteriales</taxon>
        <taxon>Oscillospiraceae</taxon>
        <taxon>Ruminococcus</taxon>
    </lineage>
</organism>
<evidence type="ECO:0000313" key="4">
    <source>
        <dbReference type="EMBL" id="SEL27332.1"/>
    </source>
</evidence>
<dbReference type="InterPro" id="IPR051158">
    <property type="entry name" value="Metallophosphoesterase_sf"/>
</dbReference>
<dbReference type="GO" id="GO:0046872">
    <property type="term" value="F:metal ion binding"/>
    <property type="evidence" value="ECO:0007669"/>
    <property type="project" value="UniProtKB-KW"/>
</dbReference>
<dbReference type="Pfam" id="PF00149">
    <property type="entry name" value="Metallophos"/>
    <property type="match status" value="1"/>
</dbReference>
<protein>
    <recommendedName>
        <fullName evidence="3">Calcineurin-like phosphoesterase domain-containing protein</fullName>
    </recommendedName>
</protein>
<dbReference type="RefSeq" id="WP_074835283.1">
    <property type="nucleotide sequence ID" value="NZ_FOAT01000017.1"/>
</dbReference>
<dbReference type="SUPFAM" id="SSF56300">
    <property type="entry name" value="Metallo-dependent phosphatases"/>
    <property type="match status" value="1"/>
</dbReference>
<dbReference type="Gene3D" id="3.60.21.10">
    <property type="match status" value="1"/>
</dbReference>
<dbReference type="InterPro" id="IPR029052">
    <property type="entry name" value="Metallo-depent_PP-like"/>
</dbReference>
<feature type="domain" description="Calcineurin-like phosphoesterase" evidence="3">
    <location>
        <begin position="45"/>
        <end position="222"/>
    </location>
</feature>
<accession>A0A1H7NV36</accession>
<keyword evidence="2" id="KW-0378">Hydrolase</keyword>
<evidence type="ECO:0000256" key="2">
    <source>
        <dbReference type="ARBA" id="ARBA00022801"/>
    </source>
</evidence>
<dbReference type="OrthoDB" id="9780884at2"/>
<gene>
    <name evidence="4" type="ORF">SAMN05216469_11716</name>
</gene>
<dbReference type="PANTHER" id="PTHR31302:SF31">
    <property type="entry name" value="PHOSPHODIESTERASE YAEI"/>
    <property type="match status" value="1"/>
</dbReference>